<sequence length="498" mass="57080">MPMESVAFKVAFPVNEQMRPEHSLNPRAPIYRLNHDILSLIFEFARDEHPVPKLHFIFCVLQVSRLWRRVALDTPRLWSRIIDVLHPRLIRTHIAYSKCAPLDISFKEGRRQQVQSSISLLMPHVSRWQRFSLTGWADDLSLTAPAPHLEELYLDSMRDDKFGFPSHDVFSGSTPRLRSLVLRRFLIPLTSGIYVNLVSLRLEELHCLSRRHPDCWAQFFRILGACPLLEALQIKNVIFDQSTHTYDQLRLREPIHLPHLHDIQFYIQGTTTAYSILQSREIRAILASIRPSPSSTFCGAFARGDPSNLLPELAKTLESHLHIEQLSLDFGYNDCQIMGRGGGCNRLNGQQEMSSLEIEYHRGDVARGMRDVAQDMHFPNLTCLSVTGRHFALDSHVSEFIELLRSMPGIRDLRMTYVEMIYVDALRDRTLCPLLEELALTEVEIEGETLVDLMRLRSAGGVCQAGIKVLYIKDCWHGDMDEEALATLKDIIADVHVE</sequence>
<dbReference type="Gene3D" id="3.80.10.10">
    <property type="entry name" value="Ribonuclease Inhibitor"/>
    <property type="match status" value="1"/>
</dbReference>
<organism evidence="1 2">
    <name type="scientific">Botryobasidium botryosum (strain FD-172 SS1)</name>
    <dbReference type="NCBI Taxonomy" id="930990"/>
    <lineage>
        <taxon>Eukaryota</taxon>
        <taxon>Fungi</taxon>
        <taxon>Dikarya</taxon>
        <taxon>Basidiomycota</taxon>
        <taxon>Agaricomycotina</taxon>
        <taxon>Agaricomycetes</taxon>
        <taxon>Cantharellales</taxon>
        <taxon>Botryobasidiaceae</taxon>
        <taxon>Botryobasidium</taxon>
    </lineage>
</organism>
<gene>
    <name evidence="1" type="ORF">BOTBODRAFT_71082</name>
</gene>
<dbReference type="SUPFAM" id="SSF52047">
    <property type="entry name" value="RNI-like"/>
    <property type="match status" value="1"/>
</dbReference>
<dbReference type="InParanoid" id="A0A067M3N0"/>
<name>A0A067M3N0_BOTB1</name>
<dbReference type="STRING" id="930990.A0A067M3N0"/>
<dbReference type="EMBL" id="KL198150">
    <property type="protein sequence ID" value="KDQ06191.1"/>
    <property type="molecule type" value="Genomic_DNA"/>
</dbReference>
<dbReference type="PANTHER" id="PTHR38926:SF5">
    <property type="entry name" value="F-BOX AND LEUCINE-RICH REPEAT PROTEIN 6"/>
    <property type="match status" value="1"/>
</dbReference>
<protein>
    <submittedName>
        <fullName evidence="1">Uncharacterized protein</fullName>
    </submittedName>
</protein>
<dbReference type="InterPro" id="IPR032675">
    <property type="entry name" value="LRR_dom_sf"/>
</dbReference>
<dbReference type="HOGENOM" id="CLU_024199_1_2_1"/>
<reference evidence="2" key="1">
    <citation type="journal article" date="2014" name="Proc. Natl. Acad. Sci. U.S.A.">
        <title>Extensive sampling of basidiomycete genomes demonstrates inadequacy of the white-rot/brown-rot paradigm for wood decay fungi.</title>
        <authorList>
            <person name="Riley R."/>
            <person name="Salamov A.A."/>
            <person name="Brown D.W."/>
            <person name="Nagy L.G."/>
            <person name="Floudas D."/>
            <person name="Held B.W."/>
            <person name="Levasseur A."/>
            <person name="Lombard V."/>
            <person name="Morin E."/>
            <person name="Otillar R."/>
            <person name="Lindquist E.A."/>
            <person name="Sun H."/>
            <person name="LaButti K.M."/>
            <person name="Schmutz J."/>
            <person name="Jabbour D."/>
            <person name="Luo H."/>
            <person name="Baker S.E."/>
            <person name="Pisabarro A.G."/>
            <person name="Walton J.D."/>
            <person name="Blanchette R.A."/>
            <person name="Henrissat B."/>
            <person name="Martin F."/>
            <person name="Cullen D."/>
            <person name="Hibbett D.S."/>
            <person name="Grigoriev I.V."/>
        </authorList>
    </citation>
    <scope>NUCLEOTIDE SEQUENCE [LARGE SCALE GENOMIC DNA]</scope>
    <source>
        <strain evidence="2">FD-172 SS1</strain>
    </source>
</reference>
<evidence type="ECO:0000313" key="1">
    <source>
        <dbReference type="EMBL" id="KDQ06191.1"/>
    </source>
</evidence>
<proteinExistence type="predicted"/>
<evidence type="ECO:0000313" key="2">
    <source>
        <dbReference type="Proteomes" id="UP000027195"/>
    </source>
</evidence>
<dbReference type="AlphaFoldDB" id="A0A067M3N0"/>
<accession>A0A067M3N0</accession>
<dbReference type="Proteomes" id="UP000027195">
    <property type="component" value="Unassembled WGS sequence"/>
</dbReference>
<keyword evidence="2" id="KW-1185">Reference proteome</keyword>
<dbReference type="PANTHER" id="PTHR38926">
    <property type="entry name" value="F-BOX DOMAIN CONTAINING PROTEIN, EXPRESSED"/>
    <property type="match status" value="1"/>
</dbReference>
<dbReference type="OrthoDB" id="8048523at2759"/>